<organism evidence="3 4">
    <name type="scientific">Caulifigura coniformis</name>
    <dbReference type="NCBI Taxonomy" id="2527983"/>
    <lineage>
        <taxon>Bacteria</taxon>
        <taxon>Pseudomonadati</taxon>
        <taxon>Planctomycetota</taxon>
        <taxon>Planctomycetia</taxon>
        <taxon>Planctomycetales</taxon>
        <taxon>Planctomycetaceae</taxon>
        <taxon>Caulifigura</taxon>
    </lineage>
</organism>
<dbReference type="InParanoid" id="A0A517SKJ4"/>
<dbReference type="InterPro" id="IPR011008">
    <property type="entry name" value="Dimeric_a/b-barrel"/>
</dbReference>
<evidence type="ECO:0000256" key="1">
    <source>
        <dbReference type="SAM" id="SignalP"/>
    </source>
</evidence>
<feature type="domain" description="NIPSNAP" evidence="2">
    <location>
        <begin position="38"/>
        <end position="124"/>
    </location>
</feature>
<feature type="chain" id="PRO_5021730437" description="NIPSNAP domain-containing protein" evidence="1">
    <location>
        <begin position="31"/>
        <end position="147"/>
    </location>
</feature>
<dbReference type="Pfam" id="PF07978">
    <property type="entry name" value="NIPSNAP"/>
    <property type="match status" value="1"/>
</dbReference>
<sequence precursor="true">MSSIRTTLFACAAGLALGAFTLTMNGSAAAEPQAEGIYELRTYTAAEGKLDALEARFKNHTMKLFEKHGMKNVIYWKPTNAETSKNTLIYVLWHKSEDAAKASFAAFRKDPDWVAAKSESEKDGSLTIPGGVVSVYMKATDWSPKLR</sequence>
<dbReference type="RefSeq" id="WP_145034083.1">
    <property type="nucleotide sequence ID" value="NZ_CP036271.1"/>
</dbReference>
<reference evidence="3 4" key="1">
    <citation type="submission" date="2019-02" db="EMBL/GenBank/DDBJ databases">
        <title>Deep-cultivation of Planctomycetes and their phenomic and genomic characterization uncovers novel biology.</title>
        <authorList>
            <person name="Wiegand S."/>
            <person name="Jogler M."/>
            <person name="Boedeker C."/>
            <person name="Pinto D."/>
            <person name="Vollmers J."/>
            <person name="Rivas-Marin E."/>
            <person name="Kohn T."/>
            <person name="Peeters S.H."/>
            <person name="Heuer A."/>
            <person name="Rast P."/>
            <person name="Oberbeckmann S."/>
            <person name="Bunk B."/>
            <person name="Jeske O."/>
            <person name="Meyerdierks A."/>
            <person name="Storesund J.E."/>
            <person name="Kallscheuer N."/>
            <person name="Luecker S."/>
            <person name="Lage O.M."/>
            <person name="Pohl T."/>
            <person name="Merkel B.J."/>
            <person name="Hornburger P."/>
            <person name="Mueller R.-W."/>
            <person name="Bruemmer F."/>
            <person name="Labrenz M."/>
            <person name="Spormann A.M."/>
            <person name="Op den Camp H."/>
            <person name="Overmann J."/>
            <person name="Amann R."/>
            <person name="Jetten M.S.M."/>
            <person name="Mascher T."/>
            <person name="Medema M.H."/>
            <person name="Devos D.P."/>
            <person name="Kaster A.-K."/>
            <person name="Ovreas L."/>
            <person name="Rohde M."/>
            <person name="Galperin M.Y."/>
            <person name="Jogler C."/>
        </authorList>
    </citation>
    <scope>NUCLEOTIDE SEQUENCE [LARGE SCALE GENOMIC DNA]</scope>
    <source>
        <strain evidence="3 4">Pan44</strain>
    </source>
</reference>
<name>A0A517SKJ4_9PLAN</name>
<proteinExistence type="predicted"/>
<dbReference type="AlphaFoldDB" id="A0A517SKJ4"/>
<protein>
    <recommendedName>
        <fullName evidence="2">NIPSNAP domain-containing protein</fullName>
    </recommendedName>
</protein>
<evidence type="ECO:0000259" key="2">
    <source>
        <dbReference type="Pfam" id="PF07978"/>
    </source>
</evidence>
<dbReference type="KEGG" id="ccos:Pan44_46910"/>
<feature type="signal peptide" evidence="1">
    <location>
        <begin position="1"/>
        <end position="30"/>
    </location>
</feature>
<evidence type="ECO:0000313" key="4">
    <source>
        <dbReference type="Proteomes" id="UP000315700"/>
    </source>
</evidence>
<dbReference type="EMBL" id="CP036271">
    <property type="protein sequence ID" value="QDT56634.1"/>
    <property type="molecule type" value="Genomic_DNA"/>
</dbReference>
<dbReference type="Gene3D" id="3.30.70.100">
    <property type="match status" value="1"/>
</dbReference>
<dbReference type="OrthoDB" id="9809695at2"/>
<accession>A0A517SKJ4</accession>
<keyword evidence="1" id="KW-0732">Signal</keyword>
<dbReference type="Proteomes" id="UP000315700">
    <property type="component" value="Chromosome"/>
</dbReference>
<dbReference type="InterPro" id="IPR012577">
    <property type="entry name" value="NIPSNAP"/>
</dbReference>
<dbReference type="SUPFAM" id="SSF54909">
    <property type="entry name" value="Dimeric alpha+beta barrel"/>
    <property type="match status" value="1"/>
</dbReference>
<evidence type="ECO:0000313" key="3">
    <source>
        <dbReference type="EMBL" id="QDT56634.1"/>
    </source>
</evidence>
<gene>
    <name evidence="3" type="ORF">Pan44_46910</name>
</gene>
<keyword evidence="4" id="KW-1185">Reference proteome</keyword>